<keyword evidence="3" id="KW-1185">Reference proteome</keyword>
<protein>
    <recommendedName>
        <fullName evidence="4">Polysaccharide biosynthesis protein</fullName>
    </recommendedName>
</protein>
<proteinExistence type="predicted"/>
<comment type="caution">
    <text evidence="2">The sequence shown here is derived from an EMBL/GenBank/DDBJ whole genome shotgun (WGS) entry which is preliminary data.</text>
</comment>
<name>A0ABW2AK23_9MICO</name>
<evidence type="ECO:0008006" key="4">
    <source>
        <dbReference type="Google" id="ProtNLM"/>
    </source>
</evidence>
<evidence type="ECO:0000256" key="1">
    <source>
        <dbReference type="SAM" id="Phobius"/>
    </source>
</evidence>
<organism evidence="2 3">
    <name type="scientific">Flexivirga alba</name>
    <dbReference type="NCBI Taxonomy" id="702742"/>
    <lineage>
        <taxon>Bacteria</taxon>
        <taxon>Bacillati</taxon>
        <taxon>Actinomycetota</taxon>
        <taxon>Actinomycetes</taxon>
        <taxon>Micrococcales</taxon>
        <taxon>Dermacoccaceae</taxon>
        <taxon>Flexivirga</taxon>
    </lineage>
</organism>
<keyword evidence="1" id="KW-1133">Transmembrane helix</keyword>
<dbReference type="EMBL" id="JBHSWH010000001">
    <property type="protein sequence ID" value="MFC6707287.1"/>
    <property type="molecule type" value="Genomic_DNA"/>
</dbReference>
<feature type="transmembrane region" description="Helical" evidence="1">
    <location>
        <begin position="86"/>
        <end position="106"/>
    </location>
</feature>
<dbReference type="RefSeq" id="WP_382403957.1">
    <property type="nucleotide sequence ID" value="NZ_JBHSWH010000001.1"/>
</dbReference>
<gene>
    <name evidence="2" type="ORF">ACFQDH_19005</name>
</gene>
<sequence length="129" mass="13218">MATRSALRTPSSRTAMGALLGVAMGMANALGYLVVMLLSRPLGPGEFGGYTALSTYGVLLAIPAGVFQVVVARRLSGDDPQGPTSAIRPALLIGLGCFAVTAAISPRSHAGSTFRRSGRQCCSAECSCR</sequence>
<evidence type="ECO:0000313" key="2">
    <source>
        <dbReference type="EMBL" id="MFC6707287.1"/>
    </source>
</evidence>
<keyword evidence="1" id="KW-0472">Membrane</keyword>
<dbReference type="Proteomes" id="UP001596298">
    <property type="component" value="Unassembled WGS sequence"/>
</dbReference>
<keyword evidence="1" id="KW-0812">Transmembrane</keyword>
<feature type="transmembrane region" description="Helical" evidence="1">
    <location>
        <begin position="50"/>
        <end position="71"/>
    </location>
</feature>
<accession>A0ABW2AK23</accession>
<feature type="transmembrane region" description="Helical" evidence="1">
    <location>
        <begin position="15"/>
        <end position="38"/>
    </location>
</feature>
<evidence type="ECO:0000313" key="3">
    <source>
        <dbReference type="Proteomes" id="UP001596298"/>
    </source>
</evidence>
<reference evidence="3" key="1">
    <citation type="journal article" date="2019" name="Int. J. Syst. Evol. Microbiol.">
        <title>The Global Catalogue of Microorganisms (GCM) 10K type strain sequencing project: providing services to taxonomists for standard genome sequencing and annotation.</title>
        <authorList>
            <consortium name="The Broad Institute Genomics Platform"/>
            <consortium name="The Broad Institute Genome Sequencing Center for Infectious Disease"/>
            <person name="Wu L."/>
            <person name="Ma J."/>
        </authorList>
    </citation>
    <scope>NUCLEOTIDE SEQUENCE [LARGE SCALE GENOMIC DNA]</scope>
    <source>
        <strain evidence="3">CCUG 58127</strain>
    </source>
</reference>